<evidence type="ECO:0000313" key="4">
    <source>
        <dbReference type="Proteomes" id="UP001152523"/>
    </source>
</evidence>
<dbReference type="EMBL" id="CAMAPF010001064">
    <property type="protein sequence ID" value="CAH9144253.1"/>
    <property type="molecule type" value="Genomic_DNA"/>
</dbReference>
<gene>
    <name evidence="3" type="ORF">CEPIT_LOCUS41308</name>
</gene>
<evidence type="ECO:0000313" key="3">
    <source>
        <dbReference type="EMBL" id="CAH9144253.1"/>
    </source>
</evidence>
<keyword evidence="2" id="KW-0472">Membrane</keyword>
<proteinExistence type="predicted"/>
<feature type="region of interest" description="Disordered" evidence="1">
    <location>
        <begin position="68"/>
        <end position="103"/>
    </location>
</feature>
<keyword evidence="2" id="KW-1133">Transmembrane helix</keyword>
<keyword evidence="4" id="KW-1185">Reference proteome</keyword>
<accession>A0AAV0G8I7</accession>
<comment type="caution">
    <text evidence="3">The sequence shown here is derived from an EMBL/GenBank/DDBJ whole genome shotgun (WGS) entry which is preliminary data.</text>
</comment>
<protein>
    <submittedName>
        <fullName evidence="3">Uncharacterized protein</fullName>
    </submittedName>
</protein>
<feature type="transmembrane region" description="Helical" evidence="2">
    <location>
        <begin position="41"/>
        <end position="58"/>
    </location>
</feature>
<feature type="transmembrane region" description="Helical" evidence="2">
    <location>
        <begin position="12"/>
        <end position="35"/>
    </location>
</feature>
<feature type="compositionally biased region" description="Polar residues" evidence="1">
    <location>
        <begin position="76"/>
        <end position="92"/>
    </location>
</feature>
<evidence type="ECO:0000256" key="2">
    <source>
        <dbReference type="SAM" id="Phobius"/>
    </source>
</evidence>
<organism evidence="3 4">
    <name type="scientific">Cuscuta epithymum</name>
    <dbReference type="NCBI Taxonomy" id="186058"/>
    <lineage>
        <taxon>Eukaryota</taxon>
        <taxon>Viridiplantae</taxon>
        <taxon>Streptophyta</taxon>
        <taxon>Embryophyta</taxon>
        <taxon>Tracheophyta</taxon>
        <taxon>Spermatophyta</taxon>
        <taxon>Magnoliopsida</taxon>
        <taxon>eudicotyledons</taxon>
        <taxon>Gunneridae</taxon>
        <taxon>Pentapetalae</taxon>
        <taxon>asterids</taxon>
        <taxon>lamiids</taxon>
        <taxon>Solanales</taxon>
        <taxon>Convolvulaceae</taxon>
        <taxon>Cuscuteae</taxon>
        <taxon>Cuscuta</taxon>
        <taxon>Cuscuta subgen. Cuscuta</taxon>
    </lineage>
</organism>
<name>A0AAV0G8I7_9ASTE</name>
<dbReference type="AlphaFoldDB" id="A0AAV0G8I7"/>
<sequence>MNYFFFVMVVKVTSFSSFFSISLLLPSALLVFPGLTSPSSLLYASSCLFLFFGARRQLRSIAELKLRSSPKEEPMTASTDGQDLRNLQSTKSLRPELLNDTRS</sequence>
<reference evidence="3" key="1">
    <citation type="submission" date="2022-07" db="EMBL/GenBank/DDBJ databases">
        <authorList>
            <person name="Macas J."/>
            <person name="Novak P."/>
            <person name="Neumann P."/>
        </authorList>
    </citation>
    <scope>NUCLEOTIDE SEQUENCE</scope>
</reference>
<evidence type="ECO:0000256" key="1">
    <source>
        <dbReference type="SAM" id="MobiDB-lite"/>
    </source>
</evidence>
<keyword evidence="2" id="KW-0812">Transmembrane</keyword>
<dbReference type="Proteomes" id="UP001152523">
    <property type="component" value="Unassembled WGS sequence"/>
</dbReference>
<feature type="compositionally biased region" description="Basic and acidic residues" evidence="1">
    <location>
        <begin position="93"/>
        <end position="103"/>
    </location>
</feature>